<keyword evidence="7 9" id="KW-0811">Translocation</keyword>
<keyword evidence="3 9" id="KW-1003">Cell membrane</keyword>
<dbReference type="OrthoDB" id="5245163at2"/>
<evidence type="ECO:0000256" key="4">
    <source>
        <dbReference type="ARBA" id="ARBA00022692"/>
    </source>
</evidence>
<comment type="subunit">
    <text evidence="9">The Tat system comprises two distinct complexes: a TatABC complex, containing multiple copies of TatA, TatB and TatC subunits, and a separate TatA complex, containing only TatA subunits. Substrates initially bind to the TatABC complex, which probably triggers association of the separate TatA complex to form the active translocon.</text>
</comment>
<comment type="subcellular location">
    <subcellularLocation>
        <location evidence="1 9">Cell membrane</location>
        <topology evidence="1 9">Single-pass membrane protein</topology>
    </subcellularLocation>
</comment>
<keyword evidence="8 9" id="KW-0472">Membrane</keyword>
<evidence type="ECO:0000256" key="10">
    <source>
        <dbReference type="SAM" id="MobiDB-lite"/>
    </source>
</evidence>
<accession>A0A238Z6Z9</accession>
<dbReference type="GO" id="GO:0008320">
    <property type="term" value="F:protein transmembrane transporter activity"/>
    <property type="evidence" value="ECO:0007669"/>
    <property type="project" value="UniProtKB-UniRule"/>
</dbReference>
<evidence type="ECO:0000256" key="9">
    <source>
        <dbReference type="HAMAP-Rule" id="MF_00236"/>
    </source>
</evidence>
<dbReference type="PANTHER" id="PTHR42982:SF8">
    <property type="entry name" value="SEC-INDEPENDENT PROTEIN TRANSLOCASE PROTEIN TATA"/>
    <property type="match status" value="1"/>
</dbReference>
<keyword evidence="5 9" id="KW-0653">Protein transport</keyword>
<dbReference type="InterPro" id="IPR003369">
    <property type="entry name" value="TatA/B/E"/>
</dbReference>
<organism evidence="11 12">
    <name type="scientific">Haloechinothrix alba</name>
    <dbReference type="NCBI Taxonomy" id="664784"/>
    <lineage>
        <taxon>Bacteria</taxon>
        <taxon>Bacillati</taxon>
        <taxon>Actinomycetota</taxon>
        <taxon>Actinomycetes</taxon>
        <taxon>Pseudonocardiales</taxon>
        <taxon>Pseudonocardiaceae</taxon>
        <taxon>Haloechinothrix</taxon>
    </lineage>
</organism>
<dbReference type="HAMAP" id="MF_00236">
    <property type="entry name" value="TatA_E"/>
    <property type="match status" value="1"/>
</dbReference>
<dbReference type="Pfam" id="PF02416">
    <property type="entry name" value="TatA_B_E"/>
    <property type="match status" value="1"/>
</dbReference>
<dbReference type="Proteomes" id="UP000198348">
    <property type="component" value="Unassembled WGS sequence"/>
</dbReference>
<dbReference type="AlphaFoldDB" id="A0A238Z6Z9"/>
<feature type="region of interest" description="Disordered" evidence="10">
    <location>
        <begin position="41"/>
        <end position="119"/>
    </location>
</feature>
<evidence type="ECO:0000256" key="1">
    <source>
        <dbReference type="ARBA" id="ARBA00004162"/>
    </source>
</evidence>
<evidence type="ECO:0000256" key="7">
    <source>
        <dbReference type="ARBA" id="ARBA00023010"/>
    </source>
</evidence>
<dbReference type="GO" id="GO:0043953">
    <property type="term" value="P:protein transport by the Tat complex"/>
    <property type="evidence" value="ECO:0007669"/>
    <property type="project" value="UniProtKB-UniRule"/>
</dbReference>
<dbReference type="GO" id="GO:0033281">
    <property type="term" value="C:TAT protein transport complex"/>
    <property type="evidence" value="ECO:0007669"/>
    <property type="project" value="UniProtKB-UniRule"/>
</dbReference>
<dbReference type="Gene3D" id="1.20.5.3310">
    <property type="match status" value="1"/>
</dbReference>
<gene>
    <name evidence="9" type="primary">tatA</name>
    <name evidence="11" type="ORF">SAMN06265360_11992</name>
</gene>
<feature type="compositionally biased region" description="Low complexity" evidence="10">
    <location>
        <begin position="53"/>
        <end position="69"/>
    </location>
</feature>
<dbReference type="NCBIfam" id="NF001854">
    <property type="entry name" value="PRK00575.1"/>
    <property type="match status" value="1"/>
</dbReference>
<feature type="compositionally biased region" description="Basic and acidic residues" evidence="10">
    <location>
        <begin position="109"/>
        <end position="119"/>
    </location>
</feature>
<protein>
    <recommendedName>
        <fullName evidence="9">Sec-independent protein translocase protein TatA</fullName>
    </recommendedName>
</protein>
<dbReference type="RefSeq" id="WP_089302761.1">
    <property type="nucleotide sequence ID" value="NZ_FZNW01000019.1"/>
</dbReference>
<keyword evidence="12" id="KW-1185">Reference proteome</keyword>
<dbReference type="NCBIfam" id="TIGR01411">
    <property type="entry name" value="tatAE"/>
    <property type="match status" value="1"/>
</dbReference>
<proteinExistence type="inferred from homology"/>
<evidence type="ECO:0000256" key="2">
    <source>
        <dbReference type="ARBA" id="ARBA00022448"/>
    </source>
</evidence>
<dbReference type="InterPro" id="IPR006312">
    <property type="entry name" value="TatA/E"/>
</dbReference>
<keyword evidence="4 9" id="KW-0812">Transmembrane</keyword>
<evidence type="ECO:0000256" key="6">
    <source>
        <dbReference type="ARBA" id="ARBA00022989"/>
    </source>
</evidence>
<evidence type="ECO:0000256" key="8">
    <source>
        <dbReference type="ARBA" id="ARBA00023136"/>
    </source>
</evidence>
<sequence length="119" mass="12615">MGPFSPWQLAILVVVLVLLFGAKKLPDAARSLGRSMKIFKAETKGLREDDGADSTAGASSESAAPAASDPDMRQLPTTQASATRTDKSDGTSSDEQIADLQRQLNEMKGNADEPHRNAS</sequence>
<evidence type="ECO:0000313" key="12">
    <source>
        <dbReference type="Proteomes" id="UP000198348"/>
    </source>
</evidence>
<comment type="similarity">
    <text evidence="9">Belongs to the TatA/E family.</text>
</comment>
<evidence type="ECO:0000256" key="3">
    <source>
        <dbReference type="ARBA" id="ARBA00022475"/>
    </source>
</evidence>
<keyword evidence="2 9" id="KW-0813">Transport</keyword>
<comment type="function">
    <text evidence="9">Part of the twin-arginine translocation (Tat) system that transports large folded proteins containing a characteristic twin-arginine motif in their signal peptide across membranes. TatA could form the protein-conducting channel of the Tat system.</text>
</comment>
<name>A0A238Z6Z9_9PSEU</name>
<keyword evidence="6 9" id="KW-1133">Transmembrane helix</keyword>
<evidence type="ECO:0000256" key="5">
    <source>
        <dbReference type="ARBA" id="ARBA00022927"/>
    </source>
</evidence>
<dbReference type="PANTHER" id="PTHR42982">
    <property type="entry name" value="SEC-INDEPENDENT PROTEIN TRANSLOCASE PROTEIN TATA"/>
    <property type="match status" value="1"/>
</dbReference>
<evidence type="ECO:0000313" key="11">
    <source>
        <dbReference type="EMBL" id="SNR79157.1"/>
    </source>
</evidence>
<dbReference type="EMBL" id="FZNW01000019">
    <property type="protein sequence ID" value="SNR79157.1"/>
    <property type="molecule type" value="Genomic_DNA"/>
</dbReference>
<reference evidence="11 12" key="1">
    <citation type="submission" date="2017-06" db="EMBL/GenBank/DDBJ databases">
        <authorList>
            <person name="Kim H.J."/>
            <person name="Triplett B.A."/>
        </authorList>
    </citation>
    <scope>NUCLEOTIDE SEQUENCE [LARGE SCALE GENOMIC DNA]</scope>
    <source>
        <strain evidence="11 12">DSM 45207</strain>
    </source>
</reference>